<keyword evidence="1" id="KW-1133">Transmembrane helix</keyword>
<sequence>MGSAAPSKSTMVIGFLMFAGLAMVSVFFLVSEFNLLITSLNEQVSHLVFEKFVLVGFGGFIAMSAFAVATGAHVLGSPLQDYGQAIALKVAFAGLLLMIVGRIVGGYVIDGVLISNGYLECQELLDVGPRHRRETWALTEEVCEQIKLEDS</sequence>
<proteinExistence type="predicted"/>
<accession>A0A1Y0I6Q2</accession>
<feature type="transmembrane region" description="Helical" evidence="1">
    <location>
        <begin position="51"/>
        <end position="75"/>
    </location>
</feature>
<feature type="transmembrane region" description="Helical" evidence="1">
    <location>
        <begin position="12"/>
        <end position="31"/>
    </location>
</feature>
<evidence type="ECO:0000313" key="2">
    <source>
        <dbReference type="EMBL" id="ARU55869.1"/>
    </source>
</evidence>
<dbReference type="AlphaFoldDB" id="A0A1Y0I6Q2"/>
<gene>
    <name evidence="2" type="ORF">OLMES_1795</name>
</gene>
<name>A0A1Y0I6Q2_9GAMM</name>
<keyword evidence="1" id="KW-0472">Membrane</keyword>
<keyword evidence="3" id="KW-1185">Reference proteome</keyword>
<dbReference type="KEGG" id="ome:OLMES_1795"/>
<evidence type="ECO:0000313" key="3">
    <source>
        <dbReference type="Proteomes" id="UP000196027"/>
    </source>
</evidence>
<dbReference type="EMBL" id="CP021425">
    <property type="protein sequence ID" value="ARU55869.1"/>
    <property type="molecule type" value="Genomic_DNA"/>
</dbReference>
<evidence type="ECO:0000256" key="1">
    <source>
        <dbReference type="SAM" id="Phobius"/>
    </source>
</evidence>
<protein>
    <submittedName>
        <fullName evidence="2">Uncharacterized protein</fullName>
    </submittedName>
</protein>
<dbReference type="Proteomes" id="UP000196027">
    <property type="component" value="Chromosome"/>
</dbReference>
<keyword evidence="1" id="KW-0812">Transmembrane</keyword>
<reference evidence="2 3" key="1">
    <citation type="submission" date="2017-05" db="EMBL/GenBank/DDBJ databases">
        <title>Genomic insights into alkan degradation activity of Oleiphilus messinensis.</title>
        <authorList>
            <person name="Kozyavkin S.A."/>
            <person name="Slesarev A.I."/>
            <person name="Golyshin P.N."/>
            <person name="Korzhenkov A."/>
            <person name="Golyshina O.N."/>
            <person name="Toshchakov S.V."/>
        </authorList>
    </citation>
    <scope>NUCLEOTIDE SEQUENCE [LARGE SCALE GENOMIC DNA]</scope>
    <source>
        <strain evidence="2 3">ME102</strain>
    </source>
</reference>
<organism evidence="2 3">
    <name type="scientific">Oleiphilus messinensis</name>
    <dbReference type="NCBI Taxonomy" id="141451"/>
    <lineage>
        <taxon>Bacteria</taxon>
        <taxon>Pseudomonadati</taxon>
        <taxon>Pseudomonadota</taxon>
        <taxon>Gammaproteobacteria</taxon>
        <taxon>Oceanospirillales</taxon>
        <taxon>Oleiphilaceae</taxon>
        <taxon>Oleiphilus</taxon>
    </lineage>
</organism>
<feature type="transmembrane region" description="Helical" evidence="1">
    <location>
        <begin position="87"/>
        <end position="109"/>
    </location>
</feature>